<dbReference type="Pfam" id="PF03747">
    <property type="entry name" value="ADP_ribosyl_GH"/>
    <property type="match status" value="1"/>
</dbReference>
<proteinExistence type="predicted"/>
<reference evidence="4" key="1">
    <citation type="submission" date="2017-02" db="UniProtKB">
        <authorList>
            <consortium name="WormBaseParasite"/>
        </authorList>
    </citation>
    <scope>IDENTIFICATION</scope>
</reference>
<evidence type="ECO:0000256" key="1">
    <source>
        <dbReference type="PIRSR" id="PIRSR605502-1"/>
    </source>
</evidence>
<sequence length="133" mass="14867">MSGSNGEPAIEAIPTALYVFLQCLKPMTEIPYEMESPRIDVGCIRERNRVLLTGNSNLMVKCSVYSSTIGYDTDTIGCMACAIAGAYLGAEKIERDSKEDRSTIPVEIFRHIEGLETINEYCDWLIQHINRAE</sequence>
<feature type="binding site" evidence="1">
    <location>
        <position position="75"/>
    </location>
    <ligand>
        <name>Mg(2+)</name>
        <dbReference type="ChEBI" id="CHEBI:18420"/>
        <label>1</label>
    </ligand>
</feature>
<evidence type="ECO:0000313" key="2">
    <source>
        <dbReference type="EMBL" id="VDN97551.1"/>
    </source>
</evidence>
<dbReference type="OrthoDB" id="410104at2759"/>
<organism evidence="4">
    <name type="scientific">Rodentolepis nana</name>
    <name type="common">Dwarf tapeworm</name>
    <name type="synonym">Hymenolepis nana</name>
    <dbReference type="NCBI Taxonomy" id="102285"/>
    <lineage>
        <taxon>Eukaryota</taxon>
        <taxon>Metazoa</taxon>
        <taxon>Spiralia</taxon>
        <taxon>Lophotrochozoa</taxon>
        <taxon>Platyhelminthes</taxon>
        <taxon>Cestoda</taxon>
        <taxon>Eucestoda</taxon>
        <taxon>Cyclophyllidea</taxon>
        <taxon>Hymenolepididae</taxon>
        <taxon>Rodentolepis</taxon>
    </lineage>
</organism>
<feature type="binding site" evidence="1">
    <location>
        <position position="72"/>
    </location>
    <ligand>
        <name>Mg(2+)</name>
        <dbReference type="ChEBI" id="CHEBI:18420"/>
        <label>1</label>
    </ligand>
</feature>
<keyword evidence="1" id="KW-0479">Metal-binding</keyword>
<keyword evidence="3" id="KW-1185">Reference proteome</keyword>
<dbReference type="Proteomes" id="UP000278807">
    <property type="component" value="Unassembled WGS sequence"/>
</dbReference>
<evidence type="ECO:0000313" key="4">
    <source>
        <dbReference type="WBParaSite" id="HNAJ_0000169301-mRNA-1"/>
    </source>
</evidence>
<comment type="cofactor">
    <cofactor evidence="1">
        <name>Mg(2+)</name>
        <dbReference type="ChEBI" id="CHEBI:18420"/>
    </cofactor>
    <text evidence="1">Binds 2 magnesium ions per subunit.</text>
</comment>
<name>A0A0R3T3U2_RODNA</name>
<feature type="binding site" evidence="1">
    <location>
        <position position="74"/>
    </location>
    <ligand>
        <name>Mg(2+)</name>
        <dbReference type="ChEBI" id="CHEBI:18420"/>
        <label>1</label>
    </ligand>
</feature>
<gene>
    <name evidence="2" type="ORF">HNAJ_LOCUS1692</name>
</gene>
<dbReference type="InterPro" id="IPR005502">
    <property type="entry name" value="Ribosyl_crysJ1"/>
</dbReference>
<dbReference type="WBParaSite" id="HNAJ_0000169301-mRNA-1">
    <property type="protein sequence ID" value="HNAJ_0000169301-mRNA-1"/>
    <property type="gene ID" value="HNAJ_0000169301"/>
</dbReference>
<dbReference type="EMBL" id="UZAE01000691">
    <property type="protein sequence ID" value="VDN97551.1"/>
    <property type="molecule type" value="Genomic_DNA"/>
</dbReference>
<keyword evidence="1" id="KW-0460">Magnesium</keyword>
<dbReference type="Gene3D" id="1.10.4080.10">
    <property type="entry name" value="ADP-ribosylation/Crystallin J1"/>
    <property type="match status" value="1"/>
</dbReference>
<dbReference type="GO" id="GO:0046872">
    <property type="term" value="F:metal ion binding"/>
    <property type="evidence" value="ECO:0007669"/>
    <property type="project" value="UniProtKB-KW"/>
</dbReference>
<accession>A0A0R3T3U2</accession>
<evidence type="ECO:0000313" key="3">
    <source>
        <dbReference type="Proteomes" id="UP000278807"/>
    </source>
</evidence>
<reference evidence="2 3" key="2">
    <citation type="submission" date="2018-11" db="EMBL/GenBank/DDBJ databases">
        <authorList>
            <consortium name="Pathogen Informatics"/>
        </authorList>
    </citation>
    <scope>NUCLEOTIDE SEQUENCE [LARGE SCALE GENOMIC DNA]</scope>
</reference>
<protein>
    <submittedName>
        <fullName evidence="4">ADP-ribosylglycohydrolase</fullName>
    </submittedName>
</protein>
<dbReference type="InterPro" id="IPR036705">
    <property type="entry name" value="Ribosyl_crysJ1_sf"/>
</dbReference>
<dbReference type="AlphaFoldDB" id="A0A0R3T3U2"/>
<dbReference type="SUPFAM" id="SSF101478">
    <property type="entry name" value="ADP-ribosylglycohydrolase"/>
    <property type="match status" value="1"/>
</dbReference>